<comment type="caution">
    <text evidence="2">The sequence shown here is derived from an EMBL/GenBank/DDBJ whole genome shotgun (WGS) entry which is preliminary data.</text>
</comment>
<feature type="transmembrane region" description="Helical" evidence="1">
    <location>
        <begin position="48"/>
        <end position="67"/>
    </location>
</feature>
<dbReference type="EMBL" id="JBBUKT010000004">
    <property type="protein sequence ID" value="MEK7951115.1"/>
    <property type="molecule type" value="Genomic_DNA"/>
</dbReference>
<reference evidence="2 3" key="1">
    <citation type="submission" date="2024-04" db="EMBL/GenBank/DDBJ databases">
        <title>Luteolibacter sp. isolated from soil.</title>
        <authorList>
            <person name="An J."/>
        </authorList>
    </citation>
    <scope>NUCLEOTIDE SEQUENCE [LARGE SCALE GENOMIC DNA]</scope>
    <source>
        <strain evidence="2 3">Y139</strain>
    </source>
</reference>
<dbReference type="Proteomes" id="UP001371305">
    <property type="component" value="Unassembled WGS sequence"/>
</dbReference>
<keyword evidence="3" id="KW-1185">Reference proteome</keyword>
<feature type="transmembrane region" description="Helical" evidence="1">
    <location>
        <begin position="12"/>
        <end position="36"/>
    </location>
</feature>
<name>A0ABU9ATP2_9BACT</name>
<keyword evidence="1" id="KW-0472">Membrane</keyword>
<keyword evidence="1" id="KW-0812">Transmembrane</keyword>
<protein>
    <submittedName>
        <fullName evidence="2">Uncharacterized protein</fullName>
    </submittedName>
</protein>
<organism evidence="2 3">
    <name type="scientific">Luteolibacter soli</name>
    <dbReference type="NCBI Taxonomy" id="3135280"/>
    <lineage>
        <taxon>Bacteria</taxon>
        <taxon>Pseudomonadati</taxon>
        <taxon>Verrucomicrobiota</taxon>
        <taxon>Verrucomicrobiia</taxon>
        <taxon>Verrucomicrobiales</taxon>
        <taxon>Verrucomicrobiaceae</taxon>
        <taxon>Luteolibacter</taxon>
    </lineage>
</organism>
<keyword evidence="1" id="KW-1133">Transmembrane helix</keyword>
<evidence type="ECO:0000256" key="1">
    <source>
        <dbReference type="SAM" id="Phobius"/>
    </source>
</evidence>
<dbReference type="RefSeq" id="WP_341404718.1">
    <property type="nucleotide sequence ID" value="NZ_JBBUKT010000004.1"/>
</dbReference>
<evidence type="ECO:0000313" key="3">
    <source>
        <dbReference type="Proteomes" id="UP001371305"/>
    </source>
</evidence>
<sequence>MHRPRHAQVIVKLQLAAILLCLSRLLIPAALVMAIMAVFSGEAGHSKIALALGGAAAVLAILQWIFASGGKCPLCMMPVLSRKGCSKHRNARCVAGSHRFPVAYGVLFKGHFRCPYCNEPTMLELKETVRRS</sequence>
<accession>A0ABU9ATP2</accession>
<evidence type="ECO:0000313" key="2">
    <source>
        <dbReference type="EMBL" id="MEK7951115.1"/>
    </source>
</evidence>
<gene>
    <name evidence="2" type="ORF">WKV53_11430</name>
</gene>
<proteinExistence type="predicted"/>